<reference evidence="2 3" key="1">
    <citation type="journal article" date="2019" name="Commun. Biol.">
        <title>The bagworm genome reveals a unique fibroin gene that provides high tensile strength.</title>
        <authorList>
            <person name="Kono N."/>
            <person name="Nakamura H."/>
            <person name="Ohtoshi R."/>
            <person name="Tomita M."/>
            <person name="Numata K."/>
            <person name="Arakawa K."/>
        </authorList>
    </citation>
    <scope>NUCLEOTIDE SEQUENCE [LARGE SCALE GENOMIC DNA]</scope>
</reference>
<dbReference type="Proteomes" id="UP000299102">
    <property type="component" value="Unassembled WGS sequence"/>
</dbReference>
<dbReference type="AlphaFoldDB" id="A0A4C1U037"/>
<organism evidence="2 3">
    <name type="scientific">Eumeta variegata</name>
    <name type="common">Bagworm moth</name>
    <name type="synonym">Eumeta japonica</name>
    <dbReference type="NCBI Taxonomy" id="151549"/>
    <lineage>
        <taxon>Eukaryota</taxon>
        <taxon>Metazoa</taxon>
        <taxon>Ecdysozoa</taxon>
        <taxon>Arthropoda</taxon>
        <taxon>Hexapoda</taxon>
        <taxon>Insecta</taxon>
        <taxon>Pterygota</taxon>
        <taxon>Neoptera</taxon>
        <taxon>Endopterygota</taxon>
        <taxon>Lepidoptera</taxon>
        <taxon>Glossata</taxon>
        <taxon>Ditrysia</taxon>
        <taxon>Tineoidea</taxon>
        <taxon>Psychidae</taxon>
        <taxon>Oiketicinae</taxon>
        <taxon>Eumeta</taxon>
    </lineage>
</organism>
<protein>
    <submittedName>
        <fullName evidence="2">Uncharacterized protein</fullName>
    </submittedName>
</protein>
<feature type="compositionally biased region" description="Low complexity" evidence="1">
    <location>
        <begin position="188"/>
        <end position="205"/>
    </location>
</feature>
<comment type="caution">
    <text evidence="2">The sequence shown here is derived from an EMBL/GenBank/DDBJ whole genome shotgun (WGS) entry which is preliminary data.</text>
</comment>
<proteinExistence type="predicted"/>
<feature type="region of interest" description="Disordered" evidence="1">
    <location>
        <begin position="145"/>
        <end position="205"/>
    </location>
</feature>
<accession>A0A4C1U037</accession>
<name>A0A4C1U037_EUMVA</name>
<feature type="region of interest" description="Disordered" evidence="1">
    <location>
        <begin position="1"/>
        <end position="24"/>
    </location>
</feature>
<evidence type="ECO:0000313" key="2">
    <source>
        <dbReference type="EMBL" id="GBP19682.1"/>
    </source>
</evidence>
<sequence>MTPGTRARGRPGSRPDLWGGRSWNPRDSYVVDQLQHYVTCRNCSDNPQSKTEPELRSRARPISVESTARLGDIKERQELTAKRSVINARLHTTVANCCGSAAGRAARVHAPHRTRHAPPHRPDDAHVLKTSVQAFSDRRHRAAEKNLSALYGDTTTRRDLAPASPRSDKQRNRRSVLFPSLGAERRASAAAPLGASLGPGPRARC</sequence>
<evidence type="ECO:0000313" key="3">
    <source>
        <dbReference type="Proteomes" id="UP000299102"/>
    </source>
</evidence>
<feature type="compositionally biased region" description="Basic and acidic residues" evidence="1">
    <location>
        <begin position="155"/>
        <end position="170"/>
    </location>
</feature>
<dbReference type="EMBL" id="BGZK01000110">
    <property type="protein sequence ID" value="GBP19682.1"/>
    <property type="molecule type" value="Genomic_DNA"/>
</dbReference>
<keyword evidence="3" id="KW-1185">Reference proteome</keyword>
<gene>
    <name evidence="2" type="ORF">EVAR_75654_1</name>
</gene>
<evidence type="ECO:0000256" key="1">
    <source>
        <dbReference type="SAM" id="MobiDB-lite"/>
    </source>
</evidence>